<accession>A0A481W4G5</accession>
<protein>
    <submittedName>
        <fullName evidence="1">Uncharacterized protein</fullName>
    </submittedName>
</protein>
<proteinExistence type="predicted"/>
<sequence length="562" mass="62412">MFNPMAGMGNPSVRIGNLVLVQSGTYQEQHVRPFQMNVSTDVINQLHQVTRGGMNLGVSAVQDIAGSIVQPAAMTEGLVNIWGDGWRSRRFRGFLRVHEQHPLIKDTSTQRIFFIYTDQCDVSYTDRLDPQMRVYFNSETVIAEQVKNTPMGLQKTAKVVSANQIVTPVDMMAGNNGLFSTAASHLIRPEDVFSIGHTQAIVQRLQDSGRFQGTINRMHDHRTMVGECGAYQYSHRQDTSPVRYVSNALGAFQHSVREADMLSDDNFGNAAANSKEHLYGEAQSYAANQNIHSNSFLAILKERAGYMERGYVTWGELCGLFPELVQQHGCAQWAMDNGQSMRKVNFAESSMHFHGADMTSIAAATLAQTIPSLMMDTFLRHVSFAVTNGDMPGTYRFEFHGEGIKSIMEGVDMRGYLIEFERRLATDALNTISMNNQMSFQLSMSSDLAGDSVIDISLNGEQVVRFVAPTFTDGLFTPVITRDAAKANKISNDMLYLVSEVVPNAPKHAAMLAMQNVGQNFPQQTQHEQFMVTPYQHPTMPAANYNPTIQQGTLNAISFEGL</sequence>
<keyword evidence="2" id="KW-1185">Reference proteome</keyword>
<gene>
    <name evidence="1" type="ORF">PSA21_72</name>
</gene>
<evidence type="ECO:0000313" key="2">
    <source>
        <dbReference type="Proteomes" id="UP000294134"/>
    </source>
</evidence>
<organism evidence="1 2">
    <name type="scientific">Pseudomonas phage Psa21</name>
    <dbReference type="NCBI Taxonomy" id="2530023"/>
    <lineage>
        <taxon>Viruses</taxon>
        <taxon>Duplodnaviria</taxon>
        <taxon>Heunggongvirae</taxon>
        <taxon>Uroviricota</taxon>
        <taxon>Caudoviricetes</taxon>
        <taxon>Chimalliviridae</taxon>
        <taxon>Tepukevirus</taxon>
        <taxon>Tepukevirus Psa21</taxon>
    </lineage>
</organism>
<dbReference type="EMBL" id="MK552327">
    <property type="protein sequence ID" value="QBJ02601.1"/>
    <property type="molecule type" value="Genomic_DNA"/>
</dbReference>
<name>A0A481W4G5_9CAUD</name>
<reference evidence="1 2" key="1">
    <citation type="submission" date="2019-02" db="EMBL/GenBank/DDBJ databases">
        <authorList>
            <person name="Frampton R.A."/>
            <person name="Wojtus J.K."/>
            <person name="Fineran P.C."/>
            <person name="Hendrickson H.L."/>
        </authorList>
    </citation>
    <scope>NUCLEOTIDE SEQUENCE [LARGE SCALE GENOMIC DNA]</scope>
</reference>
<evidence type="ECO:0000313" key="1">
    <source>
        <dbReference type="EMBL" id="QBJ02601.1"/>
    </source>
</evidence>
<dbReference type="Proteomes" id="UP000294134">
    <property type="component" value="Segment"/>
</dbReference>